<comment type="similarity">
    <text evidence="13">Belongs to the protein kinase superfamily. Ser/Thr protein kinase family.</text>
</comment>
<evidence type="ECO:0000256" key="5">
    <source>
        <dbReference type="ARBA" id="ARBA00022729"/>
    </source>
</evidence>
<dbReference type="PROSITE" id="PS50948">
    <property type="entry name" value="PAN"/>
    <property type="match status" value="1"/>
</dbReference>
<dbReference type="CDD" id="cd01098">
    <property type="entry name" value="PAN_AP_plant"/>
    <property type="match status" value="1"/>
</dbReference>
<dbReference type="InterPro" id="IPR036426">
    <property type="entry name" value="Bulb-type_lectin_dom_sf"/>
</dbReference>
<evidence type="ECO:0000256" key="15">
    <source>
        <dbReference type="PROSITE-ProRule" id="PRU10141"/>
    </source>
</evidence>
<gene>
    <name evidence="22" type="ORF">LTRI10_LOCUS33338</name>
</gene>
<proteinExistence type="inferred from homology"/>
<dbReference type="Gene3D" id="1.10.510.10">
    <property type="entry name" value="Transferase(Phosphotransferase) domain 1"/>
    <property type="match status" value="1"/>
</dbReference>
<dbReference type="CDD" id="cd00028">
    <property type="entry name" value="B_lectin"/>
    <property type="match status" value="1"/>
</dbReference>
<evidence type="ECO:0000256" key="2">
    <source>
        <dbReference type="ARBA" id="ARBA00022475"/>
    </source>
</evidence>
<dbReference type="FunFam" id="1.10.510.10:FF:000060">
    <property type="entry name" value="G-type lectin S-receptor-like serine/threonine-protein kinase"/>
    <property type="match status" value="1"/>
</dbReference>
<evidence type="ECO:0000256" key="17">
    <source>
        <dbReference type="SAM" id="SignalP"/>
    </source>
</evidence>
<feature type="binding site" evidence="15">
    <location>
        <position position="558"/>
    </location>
    <ligand>
        <name>ATP</name>
        <dbReference type="ChEBI" id="CHEBI:30616"/>
    </ligand>
</feature>
<dbReference type="InterPro" id="IPR001245">
    <property type="entry name" value="Ser-Thr/Tyr_kinase_cat_dom"/>
</dbReference>
<dbReference type="EC" id="2.7.11.1" evidence="13"/>
<keyword evidence="8 13" id="KW-0067">ATP-binding</keyword>
<dbReference type="FunFam" id="2.90.10.10:FF:000005">
    <property type="entry name" value="G-type lectin S-receptor-like serine/threonine-protein kinase"/>
    <property type="match status" value="1"/>
</dbReference>
<comment type="catalytic activity">
    <reaction evidence="12 13">
        <text>L-seryl-[protein] + ATP = O-phospho-L-seryl-[protein] + ADP + H(+)</text>
        <dbReference type="Rhea" id="RHEA:17989"/>
        <dbReference type="Rhea" id="RHEA-COMP:9863"/>
        <dbReference type="Rhea" id="RHEA-COMP:11604"/>
        <dbReference type="ChEBI" id="CHEBI:15378"/>
        <dbReference type="ChEBI" id="CHEBI:29999"/>
        <dbReference type="ChEBI" id="CHEBI:30616"/>
        <dbReference type="ChEBI" id="CHEBI:83421"/>
        <dbReference type="ChEBI" id="CHEBI:456216"/>
        <dbReference type="EC" id="2.7.11.1"/>
    </reaction>
</comment>
<dbReference type="InterPro" id="IPR011009">
    <property type="entry name" value="Kinase-like_dom_sf"/>
</dbReference>
<evidence type="ECO:0000256" key="3">
    <source>
        <dbReference type="ARBA" id="ARBA00022527"/>
    </source>
</evidence>
<evidence type="ECO:0000259" key="20">
    <source>
        <dbReference type="PROSITE" id="PS50927"/>
    </source>
</evidence>
<evidence type="ECO:0000259" key="18">
    <source>
        <dbReference type="PROSITE" id="PS50011"/>
    </source>
</evidence>
<keyword evidence="3 13" id="KW-0723">Serine/threonine-protein kinase</keyword>
<keyword evidence="5 17" id="KW-0732">Signal</keyword>
<dbReference type="PROSITE" id="PS00107">
    <property type="entry name" value="PROTEIN_KINASE_ATP"/>
    <property type="match status" value="1"/>
</dbReference>
<evidence type="ECO:0000256" key="12">
    <source>
        <dbReference type="ARBA" id="ARBA00048679"/>
    </source>
</evidence>
<dbReference type="PROSITE" id="PS50011">
    <property type="entry name" value="PROTEIN_KINASE_DOM"/>
    <property type="match status" value="1"/>
</dbReference>
<dbReference type="Pfam" id="PF08276">
    <property type="entry name" value="PAN_2"/>
    <property type="match status" value="1"/>
</dbReference>
<dbReference type="FunFam" id="3.30.200.20:FF:000195">
    <property type="entry name" value="G-type lectin S-receptor-like serine/threonine-protein kinase"/>
    <property type="match status" value="1"/>
</dbReference>
<comment type="subcellular location">
    <subcellularLocation>
        <location evidence="1">Cell membrane</location>
        <topology evidence="1">Single-pass type I membrane protein</topology>
    </subcellularLocation>
</comment>
<dbReference type="AlphaFoldDB" id="A0AAV2F3F0"/>
<dbReference type="SMART" id="SM00220">
    <property type="entry name" value="S_TKc"/>
    <property type="match status" value="1"/>
</dbReference>
<dbReference type="InterPro" id="IPR008271">
    <property type="entry name" value="Ser/Thr_kinase_AS"/>
</dbReference>
<dbReference type="SUPFAM" id="SSF51110">
    <property type="entry name" value="alpha-D-mannose-specific plant lectins"/>
    <property type="match status" value="1"/>
</dbReference>
<dbReference type="InterPro" id="IPR000719">
    <property type="entry name" value="Prot_kinase_dom"/>
</dbReference>
<dbReference type="PROSITE" id="PS50927">
    <property type="entry name" value="BULB_LECTIN"/>
    <property type="match status" value="1"/>
</dbReference>
<dbReference type="PANTHER" id="PTHR27002:SF1095">
    <property type="entry name" value="G-TYPE LECTIN S-RECEPTOR-LIKE SERINE_THREONINE-PROTEIN KINASE RKS1"/>
    <property type="match status" value="1"/>
</dbReference>
<dbReference type="SMART" id="SM00108">
    <property type="entry name" value="B_lectin"/>
    <property type="match status" value="1"/>
</dbReference>
<evidence type="ECO:0000256" key="11">
    <source>
        <dbReference type="ARBA" id="ARBA00047899"/>
    </source>
</evidence>
<accession>A0AAV2F3F0</accession>
<dbReference type="SUPFAM" id="SSF56112">
    <property type="entry name" value="Protein kinase-like (PK-like)"/>
    <property type="match status" value="1"/>
</dbReference>
<evidence type="ECO:0000256" key="4">
    <source>
        <dbReference type="ARBA" id="ARBA00022679"/>
    </source>
</evidence>
<dbReference type="InterPro" id="IPR001480">
    <property type="entry name" value="Bulb-type_lectin_dom"/>
</dbReference>
<organism evidence="22 23">
    <name type="scientific">Linum trigynum</name>
    <dbReference type="NCBI Taxonomy" id="586398"/>
    <lineage>
        <taxon>Eukaryota</taxon>
        <taxon>Viridiplantae</taxon>
        <taxon>Streptophyta</taxon>
        <taxon>Embryophyta</taxon>
        <taxon>Tracheophyta</taxon>
        <taxon>Spermatophyta</taxon>
        <taxon>Magnoliopsida</taxon>
        <taxon>eudicotyledons</taxon>
        <taxon>Gunneridae</taxon>
        <taxon>Pentapetalae</taxon>
        <taxon>rosids</taxon>
        <taxon>fabids</taxon>
        <taxon>Malpighiales</taxon>
        <taxon>Linaceae</taxon>
        <taxon>Linum</taxon>
    </lineage>
</organism>
<evidence type="ECO:0000256" key="8">
    <source>
        <dbReference type="ARBA" id="ARBA00022840"/>
    </source>
</evidence>
<dbReference type="PIRSF" id="PIRSF000641">
    <property type="entry name" value="SRK"/>
    <property type="match status" value="1"/>
</dbReference>
<dbReference type="InterPro" id="IPR017441">
    <property type="entry name" value="Protein_kinase_ATP_BS"/>
</dbReference>
<evidence type="ECO:0000313" key="22">
    <source>
        <dbReference type="EMBL" id="CAL1392714.1"/>
    </source>
</evidence>
<feature type="domain" description="EGF-like" evidence="19">
    <location>
        <begin position="289"/>
        <end position="326"/>
    </location>
</feature>
<dbReference type="PROSITE" id="PS00108">
    <property type="entry name" value="PROTEIN_KINASE_ST"/>
    <property type="match status" value="1"/>
</dbReference>
<comment type="caution">
    <text evidence="14">Lacks conserved residue(s) required for the propagation of feature annotation.</text>
</comment>
<evidence type="ECO:0000256" key="13">
    <source>
        <dbReference type="PIRNR" id="PIRNR000641"/>
    </source>
</evidence>
<feature type="chain" id="PRO_5043640322" description="Receptor-like serine/threonine-protein kinase" evidence="17">
    <location>
        <begin position="22"/>
        <end position="849"/>
    </location>
</feature>
<dbReference type="InterPro" id="IPR000742">
    <property type="entry name" value="EGF"/>
</dbReference>
<dbReference type="Pfam" id="PF00954">
    <property type="entry name" value="S_locus_glycop"/>
    <property type="match status" value="1"/>
</dbReference>
<keyword evidence="16" id="KW-0812">Transmembrane</keyword>
<evidence type="ECO:0000256" key="1">
    <source>
        <dbReference type="ARBA" id="ARBA00004251"/>
    </source>
</evidence>
<feature type="transmembrane region" description="Helical" evidence="16">
    <location>
        <begin position="391"/>
        <end position="409"/>
    </location>
</feature>
<evidence type="ECO:0000259" key="19">
    <source>
        <dbReference type="PROSITE" id="PS50026"/>
    </source>
</evidence>
<feature type="domain" description="Apple" evidence="21">
    <location>
        <begin position="349"/>
        <end position="429"/>
    </location>
</feature>
<keyword evidence="6 13" id="KW-0547">Nucleotide-binding</keyword>
<dbReference type="GO" id="GO:0048544">
    <property type="term" value="P:recognition of pollen"/>
    <property type="evidence" value="ECO:0007669"/>
    <property type="project" value="InterPro"/>
</dbReference>
<dbReference type="GO" id="GO:0005886">
    <property type="term" value="C:plasma membrane"/>
    <property type="evidence" value="ECO:0007669"/>
    <property type="project" value="UniProtKB-SubCell"/>
</dbReference>
<dbReference type="Proteomes" id="UP001497516">
    <property type="component" value="Chromosome 6"/>
</dbReference>
<feature type="domain" description="Protein kinase" evidence="18">
    <location>
        <begin position="530"/>
        <end position="808"/>
    </location>
</feature>
<evidence type="ECO:0000256" key="6">
    <source>
        <dbReference type="ARBA" id="ARBA00022741"/>
    </source>
</evidence>
<dbReference type="GO" id="GO:0005524">
    <property type="term" value="F:ATP binding"/>
    <property type="evidence" value="ECO:0007669"/>
    <property type="project" value="UniProtKB-UniRule"/>
</dbReference>
<dbReference type="EMBL" id="OZ034819">
    <property type="protein sequence ID" value="CAL1392714.1"/>
    <property type="molecule type" value="Genomic_DNA"/>
</dbReference>
<reference evidence="22 23" key="1">
    <citation type="submission" date="2024-04" db="EMBL/GenBank/DDBJ databases">
        <authorList>
            <person name="Fracassetti M."/>
        </authorList>
    </citation>
    <scope>NUCLEOTIDE SEQUENCE [LARGE SCALE GENOMIC DNA]</scope>
</reference>
<dbReference type="InterPro" id="IPR000858">
    <property type="entry name" value="S_locus_glycoprot_dom"/>
</dbReference>
<comment type="catalytic activity">
    <reaction evidence="11 13">
        <text>L-threonyl-[protein] + ATP = O-phospho-L-threonyl-[protein] + ADP + H(+)</text>
        <dbReference type="Rhea" id="RHEA:46608"/>
        <dbReference type="Rhea" id="RHEA-COMP:11060"/>
        <dbReference type="Rhea" id="RHEA-COMP:11605"/>
        <dbReference type="ChEBI" id="CHEBI:15378"/>
        <dbReference type="ChEBI" id="CHEBI:30013"/>
        <dbReference type="ChEBI" id="CHEBI:30616"/>
        <dbReference type="ChEBI" id="CHEBI:61977"/>
        <dbReference type="ChEBI" id="CHEBI:456216"/>
        <dbReference type="EC" id="2.7.11.1"/>
    </reaction>
</comment>
<keyword evidence="16" id="KW-1133">Transmembrane helix</keyword>
<dbReference type="SMART" id="SM00473">
    <property type="entry name" value="PAN_AP"/>
    <property type="match status" value="1"/>
</dbReference>
<name>A0AAV2F3F0_9ROSI</name>
<dbReference type="CDD" id="cd00054">
    <property type="entry name" value="EGF_CA"/>
    <property type="match status" value="1"/>
</dbReference>
<dbReference type="PANTHER" id="PTHR27002">
    <property type="entry name" value="RECEPTOR-LIKE SERINE/THREONINE-PROTEIN KINASE SD1-8"/>
    <property type="match status" value="1"/>
</dbReference>
<keyword evidence="4 13" id="KW-0808">Transferase</keyword>
<feature type="signal peptide" evidence="17">
    <location>
        <begin position="1"/>
        <end position="21"/>
    </location>
</feature>
<dbReference type="Pfam" id="PF07714">
    <property type="entry name" value="PK_Tyr_Ser-Thr"/>
    <property type="match status" value="1"/>
</dbReference>
<evidence type="ECO:0000256" key="9">
    <source>
        <dbReference type="ARBA" id="ARBA00023157"/>
    </source>
</evidence>
<keyword evidence="10" id="KW-0325">Glycoprotein</keyword>
<dbReference type="InterPro" id="IPR024171">
    <property type="entry name" value="SRK-like_kinase"/>
</dbReference>
<evidence type="ECO:0000256" key="16">
    <source>
        <dbReference type="SAM" id="Phobius"/>
    </source>
</evidence>
<dbReference type="GO" id="GO:0004674">
    <property type="term" value="F:protein serine/threonine kinase activity"/>
    <property type="evidence" value="ECO:0007669"/>
    <property type="project" value="UniProtKB-KW"/>
</dbReference>
<evidence type="ECO:0000313" key="23">
    <source>
        <dbReference type="Proteomes" id="UP001497516"/>
    </source>
</evidence>
<dbReference type="Gene3D" id="3.30.200.20">
    <property type="entry name" value="Phosphorylase Kinase, domain 1"/>
    <property type="match status" value="1"/>
</dbReference>
<keyword evidence="9" id="KW-1015">Disulfide bond</keyword>
<keyword evidence="14" id="KW-0245">EGF-like domain</keyword>
<dbReference type="CDD" id="cd14066">
    <property type="entry name" value="STKc_IRAK"/>
    <property type="match status" value="1"/>
</dbReference>
<dbReference type="Pfam" id="PF01453">
    <property type="entry name" value="B_lectin"/>
    <property type="match status" value="1"/>
</dbReference>
<evidence type="ECO:0000259" key="21">
    <source>
        <dbReference type="PROSITE" id="PS50948"/>
    </source>
</evidence>
<dbReference type="PROSITE" id="PS50026">
    <property type="entry name" value="EGF_3"/>
    <property type="match status" value="1"/>
</dbReference>
<protein>
    <recommendedName>
        <fullName evidence="13">Receptor-like serine/threonine-protein kinase</fullName>
        <ecNumber evidence="13">2.7.11.1</ecNumber>
    </recommendedName>
</protein>
<sequence length="849" mass="94051">MEIQAILLLLQLIISLHLCTSSTTDTLNLNETLADGQVLVSNGERYTLGFFSPVNSTNRYLGIWYTKVSVQTVVWVANGDDPINDTSGVLSIAGQGGDMILAQGSMKSSSAPVWSANVPAGGNDTMARLLDEGNFVLLRSDGGGRTTILWQSLDHLSDTIFPNTKFGSDRRTGLNRSVRSWKSPADPAAGVWSYDLDPKGAPQLVLYNGRTKRWRSGPRNGISWSGVPDMSRTHFFSISIVNDGSESTIALGLLDPTIISRLYVDPSGYVKLVTWHDKDQRWIEFWSVPKEPCDYYGHCGPNGKCDPYNTAVFECDCLPGFEPRSQNDWNLRDGSGGCVGKRIGGNSTCGDGNGFVKVENAKVPDMAFGRLNVGLDLNKCERECLMNCSCMAYASANLITGIGCLTFYGDLMDTRVFTYGGQDLYVRVDAIELGEYNTKLRAHKRKKVIVVVASLSAATIVGISIVFYLLKRERKGKQIDLGIIVGSRRGNRVASSETEYSAKKENMYGDKDSSVPIFEANDIIAATENFSLTNKLGQGGFGSVYKGLLRDGREVAVKRLSHTSTQGIEEFKNEVRLVSKLQHKNLARLYGCCIRGEEKMLVYEYLPNRSLDFFIFDQTKNSSLDWKRRFDIIIGIARGILYLHQDSRLKIIHRDLKPSNVLLDAAMNPKISDFGMARLFGEEQTEANTNRVVGTYGYMSPEYTMKGLYSTKSDVFSFGVLTLEIISGMRSNQSYQESSSFSLIAHVWDLWREGRAMEIVNPSTMVEPYSTDHVIRCIHIGLLCVQESTSDRPTMSNVVFMFGNETSLPSPNKPAFVIQSRCEELQAPAAVRPANPSINQVSITTMEAR</sequence>
<evidence type="ECO:0000256" key="7">
    <source>
        <dbReference type="ARBA" id="ARBA00022777"/>
    </source>
</evidence>
<evidence type="ECO:0000256" key="10">
    <source>
        <dbReference type="ARBA" id="ARBA00023180"/>
    </source>
</evidence>
<keyword evidence="16" id="KW-0472">Membrane</keyword>
<dbReference type="Gene3D" id="2.90.10.10">
    <property type="entry name" value="Bulb-type lectin domain"/>
    <property type="match status" value="1"/>
</dbReference>
<feature type="transmembrane region" description="Helical" evidence="16">
    <location>
        <begin position="448"/>
        <end position="470"/>
    </location>
</feature>
<keyword evidence="2" id="KW-1003">Cell membrane</keyword>
<keyword evidence="7 13" id="KW-0418">Kinase</keyword>
<feature type="domain" description="Bulb-type lectin" evidence="20">
    <location>
        <begin position="24"/>
        <end position="150"/>
    </location>
</feature>
<keyword evidence="23" id="KW-1185">Reference proteome</keyword>
<evidence type="ECO:0000256" key="14">
    <source>
        <dbReference type="PROSITE-ProRule" id="PRU00076"/>
    </source>
</evidence>
<dbReference type="InterPro" id="IPR003609">
    <property type="entry name" value="Pan_app"/>
</dbReference>